<name>A0AAN8EU02_CHAGU</name>
<gene>
    <name evidence="2" type="ORF">CgunFtcFv8_027820</name>
</gene>
<comment type="caution">
    <text evidence="2">The sequence shown here is derived from an EMBL/GenBank/DDBJ whole genome shotgun (WGS) entry which is preliminary data.</text>
</comment>
<reference evidence="2 3" key="1">
    <citation type="journal article" date="2023" name="Mol. Biol. Evol.">
        <title>Genomics of Secondarily Temperate Adaptation in the Only Non-Antarctic Icefish.</title>
        <authorList>
            <person name="Rivera-Colon A.G."/>
            <person name="Rayamajhi N."/>
            <person name="Minhas B.F."/>
            <person name="Madrigal G."/>
            <person name="Bilyk K.T."/>
            <person name="Yoon V."/>
            <person name="Hune M."/>
            <person name="Gregory S."/>
            <person name="Cheng C.H.C."/>
            <person name="Catchen J.M."/>
        </authorList>
    </citation>
    <scope>NUCLEOTIDE SEQUENCE [LARGE SCALE GENOMIC DNA]</scope>
    <source>
        <tissue evidence="2">White muscle</tissue>
    </source>
</reference>
<evidence type="ECO:0000256" key="1">
    <source>
        <dbReference type="SAM" id="MobiDB-lite"/>
    </source>
</evidence>
<feature type="non-terminal residue" evidence="2">
    <location>
        <position position="1"/>
    </location>
</feature>
<dbReference type="EMBL" id="JAURVH010000524">
    <property type="protein sequence ID" value="KAK5936148.1"/>
    <property type="molecule type" value="Genomic_DNA"/>
</dbReference>
<dbReference type="Proteomes" id="UP001331515">
    <property type="component" value="Unassembled WGS sequence"/>
</dbReference>
<keyword evidence="3" id="KW-1185">Reference proteome</keyword>
<feature type="region of interest" description="Disordered" evidence="1">
    <location>
        <begin position="213"/>
        <end position="252"/>
    </location>
</feature>
<dbReference type="AlphaFoldDB" id="A0AAN8EU02"/>
<sequence>CGSFHLPERTDTMSTIFCPICRNPLKALNRHLKVCHGVANHRERSILLLLAKGRVNIRSVSCHLSGCGFTKTRFDRHLRVCHTELSPQEMEEAKNTARRKQAVKMLGELRRTNPVPSMRTTFDEEDDGAFEFILEHPQALSPQVECDLADCRQWRLEARSLRLERDNLVTEVGSLRRKLQLLHKRPMLAVASCVAAEDVDLALEEMQMPKRREEAAAVAMEKPSKSRKTPPTSGSSTNFSPWTSGSGRGNTMRQIALPPAMEEFLQGYGEHHEGLDPTSPSMVPVRDQRGLTQVQMKSVHREVTLALTSLKRPVVVHQLSVKRKKMARLPSKADIASCKLAAARRIPELLELMASKPTDATRCLFTGKSPSTGAASMATAPASMRNLTHQEVIEGRHQGDEQQGHLIHIKNHKTAGSFGEAQLYLEAGEFAWMERWLEVKKGLKGKNHFFLCTEGEGPCKNLGAYLGMAWRDAGMQGPICYTLIRTALSDYARKTQDAASRKKVTDFMCHDTSTADRFYATMPDAKEAAVIRTIMAKALECPPSQSRGGVGSSEEETTSEEEDDDDTVVLYQDSSSSSQDEEFRAELKRRKERRREEIQEGEEKEEEKGDESGRRRSPRMTRSRAGKRKCSVVSSPLKISPRKWPRKDSRSHYLSQVNKSSQMSQTE</sequence>
<organism evidence="2 3">
    <name type="scientific">Champsocephalus gunnari</name>
    <name type="common">Mackerel icefish</name>
    <dbReference type="NCBI Taxonomy" id="52237"/>
    <lineage>
        <taxon>Eukaryota</taxon>
        <taxon>Metazoa</taxon>
        <taxon>Chordata</taxon>
        <taxon>Craniata</taxon>
        <taxon>Vertebrata</taxon>
        <taxon>Euteleostomi</taxon>
        <taxon>Actinopterygii</taxon>
        <taxon>Neopterygii</taxon>
        <taxon>Teleostei</taxon>
        <taxon>Neoteleostei</taxon>
        <taxon>Acanthomorphata</taxon>
        <taxon>Eupercaria</taxon>
        <taxon>Perciformes</taxon>
        <taxon>Notothenioidei</taxon>
        <taxon>Channichthyidae</taxon>
        <taxon>Champsocephalus</taxon>
    </lineage>
</organism>
<feature type="compositionally biased region" description="Acidic residues" evidence="1">
    <location>
        <begin position="553"/>
        <end position="567"/>
    </location>
</feature>
<evidence type="ECO:0000313" key="3">
    <source>
        <dbReference type="Proteomes" id="UP001331515"/>
    </source>
</evidence>
<accession>A0AAN8EU02</accession>
<proteinExistence type="predicted"/>
<feature type="compositionally biased region" description="Polar residues" evidence="1">
    <location>
        <begin position="229"/>
        <end position="252"/>
    </location>
</feature>
<feature type="compositionally biased region" description="Basic residues" evidence="1">
    <location>
        <begin position="615"/>
        <end position="630"/>
    </location>
</feature>
<evidence type="ECO:0000313" key="2">
    <source>
        <dbReference type="EMBL" id="KAK5936148.1"/>
    </source>
</evidence>
<protein>
    <submittedName>
        <fullName evidence="2">Uncharacterized protein</fullName>
    </submittedName>
</protein>
<feature type="compositionally biased region" description="Low complexity" evidence="1">
    <location>
        <begin position="568"/>
        <end position="578"/>
    </location>
</feature>
<feature type="region of interest" description="Disordered" evidence="1">
    <location>
        <begin position="541"/>
        <end position="667"/>
    </location>
</feature>
<feature type="compositionally biased region" description="Polar residues" evidence="1">
    <location>
        <begin position="652"/>
        <end position="667"/>
    </location>
</feature>